<organism evidence="1 2">
    <name type="scientific">Mycobacterium scrofulaceum</name>
    <dbReference type="NCBI Taxonomy" id="1783"/>
    <lineage>
        <taxon>Bacteria</taxon>
        <taxon>Bacillati</taxon>
        <taxon>Actinomycetota</taxon>
        <taxon>Actinomycetes</taxon>
        <taxon>Mycobacteriales</taxon>
        <taxon>Mycobacteriaceae</taxon>
        <taxon>Mycobacterium</taxon>
    </lineage>
</organism>
<evidence type="ECO:0000313" key="1">
    <source>
        <dbReference type="EMBL" id="ORB71668.1"/>
    </source>
</evidence>
<sequence>MMRGNRAIAEHDVDGHALRLFVAVGNQPGSGIRIHRYVGQFSLDPDLPYIVRTAPGSDGVPRQVFVFRLLPVGAVAQDGGPTSTISGAGEAASVMAVTVDAVPLQAINAESAEVEKVVSGPIIQKEVQLVDRFQQYLESHDREVKRYRIIPVGSAPLYSDLADVTTNILYEAKGSADRMSVRLALGQVLDYGRFVKGSRLAVLLPATPPADLVELLESHDVGCIVETTPSNFLDMTKHGRCP</sequence>
<reference evidence="1 2" key="1">
    <citation type="submission" date="2017-02" db="EMBL/GenBank/DDBJ databases">
        <title>The new phylogeny of genus Mycobacterium.</title>
        <authorList>
            <person name="Tortoli E."/>
            <person name="Trovato A."/>
            <person name="Cirillo D.M."/>
        </authorList>
    </citation>
    <scope>NUCLEOTIDE SEQUENCE [LARGE SCALE GENOMIC DNA]</scope>
    <source>
        <strain evidence="1 2">DSM 43992</strain>
    </source>
</reference>
<protein>
    <submittedName>
        <fullName evidence="1">Uncharacterized protein</fullName>
    </submittedName>
</protein>
<comment type="caution">
    <text evidence="1">The sequence shown here is derived from an EMBL/GenBank/DDBJ whole genome shotgun (WGS) entry which is preliminary data.</text>
</comment>
<dbReference type="AlphaFoldDB" id="A0A1X0K9W9"/>
<keyword evidence="2" id="KW-1185">Reference proteome</keyword>
<accession>A0A1X0K9W9</accession>
<gene>
    <name evidence="1" type="ORF">BST44_21285</name>
</gene>
<evidence type="ECO:0000313" key="2">
    <source>
        <dbReference type="Proteomes" id="UP000192601"/>
    </source>
</evidence>
<name>A0A1X0K9W9_MYCSC</name>
<dbReference type="Proteomes" id="UP000192601">
    <property type="component" value="Unassembled WGS sequence"/>
</dbReference>
<proteinExistence type="predicted"/>
<dbReference type="EMBL" id="MVIJ01000038">
    <property type="protein sequence ID" value="ORB71668.1"/>
    <property type="molecule type" value="Genomic_DNA"/>
</dbReference>